<dbReference type="OrthoDB" id="9803993at2"/>
<evidence type="ECO:0000256" key="6">
    <source>
        <dbReference type="ARBA" id="ARBA00022670"/>
    </source>
</evidence>
<keyword evidence="7" id="KW-0479">Metal-binding</keyword>
<proteinExistence type="inferred from homology"/>
<dbReference type="GO" id="GO:0006508">
    <property type="term" value="P:proteolysis"/>
    <property type="evidence" value="ECO:0007669"/>
    <property type="project" value="UniProtKB-KW"/>
</dbReference>
<comment type="cofactor">
    <cofactor evidence="3">
        <name>Zn(2+)</name>
        <dbReference type="ChEBI" id="CHEBI:29105"/>
    </cofactor>
</comment>
<dbReference type="PRINTS" id="PR00919">
    <property type="entry name" value="THERMOPTASE"/>
</dbReference>
<dbReference type="SUPFAM" id="SSF144052">
    <property type="entry name" value="Thermophilic metalloprotease-like"/>
    <property type="match status" value="1"/>
</dbReference>
<comment type="cofactor">
    <cofactor evidence="1">
        <name>Co(2+)</name>
        <dbReference type="ChEBI" id="CHEBI:48828"/>
    </cofactor>
</comment>
<dbReference type="AlphaFoldDB" id="A0A120JU18"/>
<sequence length="409" mass="46465">MQDLLKKYARLAIRTGINVQKGQVLLINVKAEHYEFARMLTEEAYEAGAKRVIVKFSDDIIGKYHYEYQSIETLTEVPQWLVDEYDSYMSEDFCRLSVYAPSPGLLSDVDGNKIAAQAKAQGEALKRLREFTMANRGQWSLVSLPTQEWAQVVFPELSPEEGVSKLLESILYTVRIDEDTDPVDLWNKHNATLAHQNKVLNDYNFKSLHFTNGLGTDIVVGLVKDHIWAGGQETSEKGYVFNPNMPTEESFTMPDRDRVDGRVYSTKPLNYNGKLIDAFWLEFKDGKVVDFDAKKEKETLEHLLNTDEGSRHLGEIALISHDSPISNLNILFYNTLFDENASCHMALGASYPMNVKNGTTMTRDQLNDAHANDSINHEDFMFGSEDMKIVGITYNDEEVLIFENGSFII</sequence>
<comment type="similarity">
    <text evidence="4">Belongs to the peptidase M29 family.</text>
</comment>
<dbReference type="EMBL" id="CP013213">
    <property type="protein sequence ID" value="AMC94638.1"/>
    <property type="molecule type" value="Genomic_DNA"/>
</dbReference>
<dbReference type="STRING" id="1514105.AOC36_05300"/>
<dbReference type="GO" id="GO:0004177">
    <property type="term" value="F:aminopeptidase activity"/>
    <property type="evidence" value="ECO:0007669"/>
    <property type="project" value="UniProtKB-KW"/>
</dbReference>
<keyword evidence="8" id="KW-0378">Hydrolase</keyword>
<evidence type="ECO:0000313" key="11">
    <source>
        <dbReference type="Proteomes" id="UP000063781"/>
    </source>
</evidence>
<organism evidence="10 11">
    <name type="scientific">Erysipelothrix larvae</name>
    <dbReference type="NCBI Taxonomy" id="1514105"/>
    <lineage>
        <taxon>Bacteria</taxon>
        <taxon>Bacillati</taxon>
        <taxon>Bacillota</taxon>
        <taxon>Erysipelotrichia</taxon>
        <taxon>Erysipelotrichales</taxon>
        <taxon>Erysipelotrichaceae</taxon>
        <taxon>Erysipelothrix</taxon>
    </lineage>
</organism>
<evidence type="ECO:0000256" key="5">
    <source>
        <dbReference type="ARBA" id="ARBA00022438"/>
    </source>
</evidence>
<dbReference type="Pfam" id="PF02073">
    <property type="entry name" value="Peptidase_M29"/>
    <property type="match status" value="1"/>
</dbReference>
<reference evidence="10 11" key="1">
    <citation type="submission" date="2015-10" db="EMBL/GenBank/DDBJ databases">
        <title>Erysipelothrix larvae sp. LV19 isolated from the larval gut of the rhinoceros beetle, Trypoxylus dichotomus.</title>
        <authorList>
            <person name="Lim S."/>
            <person name="Kim B.-C."/>
        </authorList>
    </citation>
    <scope>NUCLEOTIDE SEQUENCE [LARGE SCALE GENOMIC DNA]</scope>
    <source>
        <strain evidence="10 11">LV19</strain>
    </source>
</reference>
<protein>
    <submittedName>
        <fullName evidence="10">Peptidase M29</fullName>
    </submittedName>
</protein>
<comment type="cofactor">
    <cofactor evidence="2">
        <name>Mg(2+)</name>
        <dbReference type="ChEBI" id="CHEBI:18420"/>
    </cofactor>
</comment>
<evidence type="ECO:0000256" key="3">
    <source>
        <dbReference type="ARBA" id="ARBA00001947"/>
    </source>
</evidence>
<dbReference type="PANTHER" id="PTHR34448:SF3">
    <property type="entry name" value="AMINOPEPTIDASE AMPS"/>
    <property type="match status" value="1"/>
</dbReference>
<evidence type="ECO:0000256" key="2">
    <source>
        <dbReference type="ARBA" id="ARBA00001946"/>
    </source>
</evidence>
<evidence type="ECO:0000256" key="8">
    <source>
        <dbReference type="ARBA" id="ARBA00022801"/>
    </source>
</evidence>
<dbReference type="InterPro" id="IPR035097">
    <property type="entry name" value="M29_N-terminal"/>
</dbReference>
<keyword evidence="9" id="KW-0482">Metalloprotease</keyword>
<dbReference type="KEGG" id="erl:AOC36_05300"/>
<keyword evidence="5" id="KW-0031">Aminopeptidase</keyword>
<dbReference type="InterPro" id="IPR052170">
    <property type="entry name" value="M29_Exopeptidase"/>
</dbReference>
<dbReference type="Gene3D" id="3.40.1830.10">
    <property type="entry name" value="Thermophilic metalloprotease (M29)"/>
    <property type="match status" value="1"/>
</dbReference>
<dbReference type="Proteomes" id="UP000063781">
    <property type="component" value="Chromosome"/>
</dbReference>
<keyword evidence="11" id="KW-1185">Reference proteome</keyword>
<evidence type="ECO:0000256" key="7">
    <source>
        <dbReference type="ARBA" id="ARBA00022723"/>
    </source>
</evidence>
<accession>A0A120JU18</accession>
<dbReference type="InterPro" id="IPR000787">
    <property type="entry name" value="Peptidase_M29"/>
</dbReference>
<dbReference type="GO" id="GO:0046872">
    <property type="term" value="F:metal ion binding"/>
    <property type="evidence" value="ECO:0007669"/>
    <property type="project" value="UniProtKB-KW"/>
</dbReference>
<gene>
    <name evidence="10" type="ORF">AOC36_05300</name>
</gene>
<dbReference type="GO" id="GO:0008237">
    <property type="term" value="F:metallopeptidase activity"/>
    <property type="evidence" value="ECO:0007669"/>
    <property type="project" value="UniProtKB-KW"/>
</dbReference>
<evidence type="ECO:0000256" key="9">
    <source>
        <dbReference type="ARBA" id="ARBA00023049"/>
    </source>
</evidence>
<name>A0A120JU18_9FIRM</name>
<evidence type="ECO:0000313" key="10">
    <source>
        <dbReference type="EMBL" id="AMC94638.1"/>
    </source>
</evidence>
<dbReference type="PANTHER" id="PTHR34448">
    <property type="entry name" value="AMINOPEPTIDASE"/>
    <property type="match status" value="1"/>
</dbReference>
<evidence type="ECO:0000256" key="4">
    <source>
        <dbReference type="ARBA" id="ARBA00008236"/>
    </source>
</evidence>
<keyword evidence="6" id="KW-0645">Protease</keyword>
<evidence type="ECO:0000256" key="1">
    <source>
        <dbReference type="ARBA" id="ARBA00001941"/>
    </source>
</evidence>